<keyword evidence="2" id="KW-0816">Tricarboxylic acid cycle</keyword>
<dbReference type="SMART" id="SM00861">
    <property type="entry name" value="Transket_pyr"/>
    <property type="match status" value="1"/>
</dbReference>
<dbReference type="EMBL" id="JAUZMZ010000054">
    <property type="protein sequence ID" value="MEE2032745.1"/>
    <property type="molecule type" value="Genomic_DNA"/>
</dbReference>
<keyword evidence="8" id="KW-1185">Reference proteome</keyword>
<dbReference type="Gene3D" id="3.40.50.920">
    <property type="match status" value="1"/>
</dbReference>
<evidence type="ECO:0000259" key="6">
    <source>
        <dbReference type="SMART" id="SM00861"/>
    </source>
</evidence>
<protein>
    <submittedName>
        <fullName evidence="7">Thiamine pyrophosphate-dependent enzyme</fullName>
    </submittedName>
</protein>
<evidence type="ECO:0000256" key="4">
    <source>
        <dbReference type="ARBA" id="ARBA00023052"/>
    </source>
</evidence>
<dbReference type="InterPro" id="IPR005475">
    <property type="entry name" value="Transketolase-like_Pyr-bd"/>
</dbReference>
<evidence type="ECO:0000256" key="3">
    <source>
        <dbReference type="ARBA" id="ARBA00023002"/>
    </source>
</evidence>
<accession>A0ABU7JRV2</accession>
<evidence type="ECO:0000313" key="8">
    <source>
        <dbReference type="Proteomes" id="UP001331936"/>
    </source>
</evidence>
<dbReference type="Gene3D" id="3.40.50.970">
    <property type="match status" value="2"/>
</dbReference>
<dbReference type="RefSeq" id="WP_330152163.1">
    <property type="nucleotide sequence ID" value="NZ_JAUZMZ010000054.1"/>
</dbReference>
<dbReference type="SUPFAM" id="SSF52518">
    <property type="entry name" value="Thiamin diphosphate-binding fold (THDP-binding)"/>
    <property type="match status" value="2"/>
</dbReference>
<dbReference type="SUPFAM" id="SSF52922">
    <property type="entry name" value="TK C-terminal domain-like"/>
    <property type="match status" value="1"/>
</dbReference>
<name>A0ABU7JRV2_9NOCA</name>
<dbReference type="InterPro" id="IPR009014">
    <property type="entry name" value="Transketo_C/PFOR_II"/>
</dbReference>
<proteinExistence type="predicted"/>
<dbReference type="PANTHER" id="PTHR42980">
    <property type="entry name" value="2-OXOISOVALERATE DEHYDROGENASE SUBUNIT BETA-RELATED"/>
    <property type="match status" value="1"/>
</dbReference>
<dbReference type="InterPro" id="IPR001017">
    <property type="entry name" value="DH_E1"/>
</dbReference>
<keyword evidence="4" id="KW-0786">Thiamine pyrophosphate</keyword>
<evidence type="ECO:0000256" key="2">
    <source>
        <dbReference type="ARBA" id="ARBA00022532"/>
    </source>
</evidence>
<comment type="cofactor">
    <cofactor evidence="1">
        <name>thiamine diphosphate</name>
        <dbReference type="ChEBI" id="CHEBI:58937"/>
    </cofactor>
</comment>
<evidence type="ECO:0000256" key="5">
    <source>
        <dbReference type="ARBA" id="ARBA00051911"/>
    </source>
</evidence>
<comment type="catalytic activity">
    <reaction evidence="5">
        <text>N(6)-[(R)-lipoyl]-L-lysyl-[protein] + 2-oxoglutarate + H(+) = N(6)-[(R)-S(8)-succinyldihydrolipoyl]-L-lysyl-[protein] + CO2</text>
        <dbReference type="Rhea" id="RHEA:12188"/>
        <dbReference type="Rhea" id="RHEA-COMP:10474"/>
        <dbReference type="Rhea" id="RHEA-COMP:20092"/>
        <dbReference type="ChEBI" id="CHEBI:15378"/>
        <dbReference type="ChEBI" id="CHEBI:16526"/>
        <dbReference type="ChEBI" id="CHEBI:16810"/>
        <dbReference type="ChEBI" id="CHEBI:83099"/>
        <dbReference type="ChEBI" id="CHEBI:83120"/>
        <dbReference type="EC" id="1.2.4.2"/>
    </reaction>
</comment>
<evidence type="ECO:0000256" key="1">
    <source>
        <dbReference type="ARBA" id="ARBA00001964"/>
    </source>
</evidence>
<dbReference type="InterPro" id="IPR029061">
    <property type="entry name" value="THDP-binding"/>
</dbReference>
<comment type="caution">
    <text evidence="7">The sequence shown here is derived from an EMBL/GenBank/DDBJ whole genome shotgun (WGS) entry which is preliminary data.</text>
</comment>
<dbReference type="Pfam" id="PF02780">
    <property type="entry name" value="Transketolase_C"/>
    <property type="match status" value="1"/>
</dbReference>
<feature type="domain" description="Transketolase-like pyrimidine-binding" evidence="6">
    <location>
        <begin position="376"/>
        <end position="557"/>
    </location>
</feature>
<dbReference type="Pfam" id="PF02779">
    <property type="entry name" value="Transket_pyr"/>
    <property type="match status" value="1"/>
</dbReference>
<dbReference type="InterPro" id="IPR033248">
    <property type="entry name" value="Transketolase_C"/>
</dbReference>
<organism evidence="7 8">
    <name type="scientific">Rhodococcus chondri</name>
    <dbReference type="NCBI Taxonomy" id="3065941"/>
    <lineage>
        <taxon>Bacteria</taxon>
        <taxon>Bacillati</taxon>
        <taxon>Actinomycetota</taxon>
        <taxon>Actinomycetes</taxon>
        <taxon>Mycobacteriales</taxon>
        <taxon>Nocardiaceae</taxon>
        <taxon>Rhodococcus</taxon>
    </lineage>
</organism>
<dbReference type="PANTHER" id="PTHR42980:SF1">
    <property type="entry name" value="2-OXOISOVALERATE DEHYDROGENASE SUBUNIT BETA, MITOCHONDRIAL"/>
    <property type="match status" value="1"/>
</dbReference>
<gene>
    <name evidence="7" type="ORF">Q8814_11575</name>
</gene>
<sequence length="702" mass="75338">MRSEQLDDHFATAVRSLPHRTADPRVSDDLLVRYFDAQLQSRHLDYAARELQRRGGGFYTIASAGHESDAALGLLTRITDPALLHYRSGGFYAARASLAPGSTPIRDVLAGCAASTLDPISAGRHKVFGNARLSILPQTSTIASQLPRAVGLALALARMQKLGLECVWPFDAVVVCSFGDASANHSTAVGALNAAAYLAHRGIPLPLVFVCEDNDFGISVPSPAGWVERSLSSYPGIGYRAVDGADPVATLTTTSEVVDEVRTSRIPTILHLHTVRFLGHAGSDVESAYRTHDEITADYARDPLIGTATELVARGTFTADEVLDRYETVRAEVGAVVDDLRHPPRLRSAAEVMRPLHGRARHRVADDPHPQPAEPLTLAQAVNRALGHILEDLPHACVFGQDVALKGGVYGVTRGLQERFGRLRVFDTLLDEQTVLGTALGFAVAGMLPIPEIQYLAYLHNAEDQLRGEAASLKFFSDGNYRNPMVVRIAGLPYQRGFGGHFHNDNSVAVLRDIPGLLLAVPSNPASAGALLRTCVALAHTEGRVCVFLEPIALYHQRDLVDDGDGLWAQRPQTVALQPGSVATYGTGDDVLVVTFGNGVRMSLRAARRAASTATTVLDLQWLAPLPTIELVDTARRFPRVLVVDETRRGGGVSDAVVAALVDAGYPGRIHRLTARDSFVPLGPAAAHVLVSEEDIVDALLG</sequence>
<dbReference type="Proteomes" id="UP001331936">
    <property type="component" value="Unassembled WGS sequence"/>
</dbReference>
<keyword evidence="3" id="KW-0560">Oxidoreductase</keyword>
<reference evidence="7 8" key="1">
    <citation type="submission" date="2023-08" db="EMBL/GenBank/DDBJ databases">
        <authorList>
            <person name="Girao M."/>
            <person name="Carvalho M.F."/>
        </authorList>
    </citation>
    <scope>NUCLEOTIDE SEQUENCE [LARGE SCALE GENOMIC DNA]</scope>
    <source>
        <strain evidence="7 8">CC-R104</strain>
    </source>
</reference>
<evidence type="ECO:0000313" key="7">
    <source>
        <dbReference type="EMBL" id="MEE2032745.1"/>
    </source>
</evidence>
<dbReference type="Pfam" id="PF00676">
    <property type="entry name" value="E1_dh"/>
    <property type="match status" value="1"/>
</dbReference>